<evidence type="ECO:0000313" key="3">
    <source>
        <dbReference type="Proteomes" id="UP000000321"/>
    </source>
</evidence>
<name>Q1YHQ8_AURMS</name>
<gene>
    <name evidence="2" type="ORF">SI859A1_00172</name>
</gene>
<dbReference type="Proteomes" id="UP000000321">
    <property type="component" value="Unassembled WGS sequence"/>
</dbReference>
<dbReference type="HOGENOM" id="CLU_1914696_0_0_5"/>
<comment type="caution">
    <text evidence="2">The sequence shown here is derived from an EMBL/GenBank/DDBJ whole genome shotgun (WGS) entry which is preliminary data.</text>
</comment>
<feature type="region of interest" description="Disordered" evidence="1">
    <location>
        <begin position="105"/>
        <end position="132"/>
    </location>
</feature>
<evidence type="ECO:0000256" key="1">
    <source>
        <dbReference type="SAM" id="MobiDB-lite"/>
    </source>
</evidence>
<dbReference type="BioCyc" id="AURANTIMONAS:SI859A1_00172-MONOMER"/>
<dbReference type="EMBL" id="AAPJ01000004">
    <property type="protein sequence ID" value="EAS49520.1"/>
    <property type="molecule type" value="Genomic_DNA"/>
</dbReference>
<keyword evidence="3" id="KW-1185">Reference proteome</keyword>
<sequence>MPVVRPPPSLPPHLVCNIAQREVNGLYRRQVMHETSMRRLLLAYNGVGATAIGRGMACLGCSCPSKDRIWTVFACHAVCHFGVERRLRRRERREPCYAGWQMHGPDPGKRAFTDGAEPRERGAGGQTATERR</sequence>
<protein>
    <submittedName>
        <fullName evidence="2">Uncharacterized protein</fullName>
    </submittedName>
</protein>
<evidence type="ECO:0000313" key="2">
    <source>
        <dbReference type="EMBL" id="EAS49520.1"/>
    </source>
</evidence>
<dbReference type="AlphaFoldDB" id="Q1YHQ8"/>
<reference evidence="2 3" key="1">
    <citation type="journal article" date="2008" name="Appl. Environ. Microbiol.">
        <title>Genomic insights into Mn(II) oxidation by the marine alphaproteobacterium Aurantimonas sp. strain SI85-9A1.</title>
        <authorList>
            <person name="Dick G.J."/>
            <person name="Podell S."/>
            <person name="Johnson H.A."/>
            <person name="Rivera-Espinoza Y."/>
            <person name="Bernier-Latmani R."/>
            <person name="McCarthy J.K."/>
            <person name="Torpey J.W."/>
            <person name="Clement B.G."/>
            <person name="Gaasterland T."/>
            <person name="Tebo B.M."/>
        </authorList>
    </citation>
    <scope>NUCLEOTIDE SEQUENCE [LARGE SCALE GENOMIC DNA]</scope>
    <source>
        <strain evidence="2 3">SI85-9A1</strain>
    </source>
</reference>
<feature type="compositionally biased region" description="Basic and acidic residues" evidence="1">
    <location>
        <begin position="106"/>
        <end position="122"/>
    </location>
</feature>
<proteinExistence type="predicted"/>
<organism evidence="2 3">
    <name type="scientific">Aurantimonas manganoxydans (strain ATCC BAA-1229 / DSM 21871 / SI85-9A1)</name>
    <dbReference type="NCBI Taxonomy" id="287752"/>
    <lineage>
        <taxon>Bacteria</taxon>
        <taxon>Pseudomonadati</taxon>
        <taxon>Pseudomonadota</taxon>
        <taxon>Alphaproteobacteria</taxon>
        <taxon>Hyphomicrobiales</taxon>
        <taxon>Aurantimonadaceae</taxon>
        <taxon>Aurantimonas</taxon>
    </lineage>
</organism>
<accession>Q1YHQ8</accession>